<dbReference type="Proteomes" id="UP000005307">
    <property type="component" value="Chromosome"/>
</dbReference>
<protein>
    <submittedName>
        <fullName evidence="2">Uncharacterized protein</fullName>
    </submittedName>
</protein>
<dbReference type="STRING" id="391626.OAN307_c41730"/>
<dbReference type="KEGG" id="oat:OAN307_c41730"/>
<proteinExistence type="predicted"/>
<dbReference type="HOGENOM" id="CLU_174004_0_0_5"/>
<dbReference type="EMBL" id="CP003740">
    <property type="protein sequence ID" value="AGI69570.1"/>
    <property type="molecule type" value="Genomic_DNA"/>
</dbReference>
<keyword evidence="3" id="KW-1185">Reference proteome</keyword>
<dbReference type="RefSeq" id="WP_015501491.1">
    <property type="nucleotide sequence ID" value="NC_020911.1"/>
</dbReference>
<evidence type="ECO:0000313" key="3">
    <source>
        <dbReference type="Proteomes" id="UP000005307"/>
    </source>
</evidence>
<dbReference type="eggNOG" id="COG2227">
    <property type="taxonomic scope" value="Bacteria"/>
</dbReference>
<evidence type="ECO:0000313" key="2">
    <source>
        <dbReference type="EMBL" id="AGI69570.1"/>
    </source>
</evidence>
<name>M9RIB6_9RHOB</name>
<organism evidence="2 3">
    <name type="scientific">Octadecabacter antarcticus 307</name>
    <dbReference type="NCBI Taxonomy" id="391626"/>
    <lineage>
        <taxon>Bacteria</taxon>
        <taxon>Pseudomonadati</taxon>
        <taxon>Pseudomonadota</taxon>
        <taxon>Alphaproteobacteria</taxon>
        <taxon>Rhodobacterales</taxon>
        <taxon>Roseobacteraceae</taxon>
        <taxon>Octadecabacter</taxon>
    </lineage>
</organism>
<accession>M9RIB6</accession>
<gene>
    <name evidence="2" type="ORF">OAN307_c41730</name>
</gene>
<dbReference type="AlphaFoldDB" id="M9RIB6"/>
<reference evidence="2 3" key="1">
    <citation type="journal article" date="2013" name="PLoS ONE">
        <title>Poles Apart: Arctic and Antarctic Octadecabacter strains Share High Genome Plasticity and a New Type of Xanthorhodopsin.</title>
        <authorList>
            <person name="Vollmers J."/>
            <person name="Voget S."/>
            <person name="Dietrich S."/>
            <person name="Gollnow K."/>
            <person name="Smits M."/>
            <person name="Meyer K."/>
            <person name="Brinkhoff T."/>
            <person name="Simon M."/>
            <person name="Daniel R."/>
        </authorList>
    </citation>
    <scope>NUCLEOTIDE SEQUENCE [LARGE SCALE GENOMIC DNA]</scope>
    <source>
        <strain evidence="2 3">307</strain>
    </source>
</reference>
<sequence>MIWPAKAKIVSLRDGPTSKTNTKQPPFPDRDPADEAKRLITGSLSYPREIDHFLFGGTRDWTKPLRALFAGGGTGGWLIQLAQLLTAAKRPYDITYIDRPKSLRAGRQT</sequence>
<evidence type="ECO:0000256" key="1">
    <source>
        <dbReference type="SAM" id="MobiDB-lite"/>
    </source>
</evidence>
<feature type="region of interest" description="Disordered" evidence="1">
    <location>
        <begin position="12"/>
        <end position="34"/>
    </location>
</feature>